<dbReference type="InterPro" id="IPR000504">
    <property type="entry name" value="RRM_dom"/>
</dbReference>
<evidence type="ECO:0000256" key="3">
    <source>
        <dbReference type="PROSITE-ProRule" id="PRU00176"/>
    </source>
</evidence>
<dbReference type="Gene3D" id="3.30.70.330">
    <property type="match status" value="1"/>
</dbReference>
<evidence type="ECO:0000259" key="5">
    <source>
        <dbReference type="PROSITE" id="PS50102"/>
    </source>
</evidence>
<dbReference type="AlphaFoldDB" id="A0A3L6RAM7"/>
<proteinExistence type="predicted"/>
<dbReference type="Pfam" id="PF00076">
    <property type="entry name" value="RRM_1"/>
    <property type="match status" value="1"/>
</dbReference>
<keyword evidence="7" id="KW-1185">Reference proteome</keyword>
<organism evidence="6 7">
    <name type="scientific">Panicum miliaceum</name>
    <name type="common">Proso millet</name>
    <name type="synonym">Broomcorn millet</name>
    <dbReference type="NCBI Taxonomy" id="4540"/>
    <lineage>
        <taxon>Eukaryota</taxon>
        <taxon>Viridiplantae</taxon>
        <taxon>Streptophyta</taxon>
        <taxon>Embryophyta</taxon>
        <taxon>Tracheophyta</taxon>
        <taxon>Spermatophyta</taxon>
        <taxon>Magnoliopsida</taxon>
        <taxon>Liliopsida</taxon>
        <taxon>Poales</taxon>
        <taxon>Poaceae</taxon>
        <taxon>PACMAD clade</taxon>
        <taxon>Panicoideae</taxon>
        <taxon>Panicodae</taxon>
        <taxon>Paniceae</taxon>
        <taxon>Panicinae</taxon>
        <taxon>Panicum</taxon>
        <taxon>Panicum sect. Panicum</taxon>
    </lineage>
</organism>
<dbReference type="InterPro" id="IPR050907">
    <property type="entry name" value="SRSF"/>
</dbReference>
<keyword evidence="1" id="KW-0507">mRNA processing</keyword>
<evidence type="ECO:0000313" key="6">
    <source>
        <dbReference type="EMBL" id="RLM99633.1"/>
    </source>
</evidence>
<dbReference type="OrthoDB" id="675456at2759"/>
<dbReference type="InterPro" id="IPR035979">
    <property type="entry name" value="RBD_domain_sf"/>
</dbReference>
<dbReference type="Proteomes" id="UP000275267">
    <property type="component" value="Unassembled WGS sequence"/>
</dbReference>
<evidence type="ECO:0000313" key="7">
    <source>
        <dbReference type="Proteomes" id="UP000275267"/>
    </source>
</evidence>
<dbReference type="SUPFAM" id="SSF54928">
    <property type="entry name" value="RNA-binding domain, RBD"/>
    <property type="match status" value="1"/>
</dbReference>
<evidence type="ECO:0000256" key="2">
    <source>
        <dbReference type="ARBA" id="ARBA00023187"/>
    </source>
</evidence>
<evidence type="ECO:0000256" key="4">
    <source>
        <dbReference type="SAM" id="MobiDB-lite"/>
    </source>
</evidence>
<dbReference type="STRING" id="4540.A0A3L6RAM7"/>
<gene>
    <name evidence="6" type="ORF">C2845_PM06G06230</name>
</gene>
<evidence type="ECO:0000256" key="1">
    <source>
        <dbReference type="ARBA" id="ARBA00022664"/>
    </source>
</evidence>
<keyword evidence="2" id="KW-0508">mRNA splicing</keyword>
<keyword evidence="3" id="KW-0694">RNA-binding</keyword>
<protein>
    <recommendedName>
        <fullName evidence="5">RRM domain-containing protein</fullName>
    </recommendedName>
</protein>
<accession>A0A3L6RAM7</accession>
<feature type="compositionally biased region" description="Gly residues" evidence="4">
    <location>
        <begin position="19"/>
        <end position="33"/>
    </location>
</feature>
<feature type="domain" description="RRM" evidence="5">
    <location>
        <begin position="80"/>
        <end position="151"/>
    </location>
</feature>
<reference evidence="7" key="1">
    <citation type="journal article" date="2019" name="Nat. Commun.">
        <title>The genome of broomcorn millet.</title>
        <authorList>
            <person name="Zou C."/>
            <person name="Miki D."/>
            <person name="Li D."/>
            <person name="Tang Q."/>
            <person name="Xiao L."/>
            <person name="Rajput S."/>
            <person name="Deng P."/>
            <person name="Jia W."/>
            <person name="Huang R."/>
            <person name="Zhang M."/>
            <person name="Sun Y."/>
            <person name="Hu J."/>
            <person name="Fu X."/>
            <person name="Schnable P.S."/>
            <person name="Li F."/>
            <person name="Zhang H."/>
            <person name="Feng B."/>
            <person name="Zhu X."/>
            <person name="Liu R."/>
            <person name="Schnable J.C."/>
            <person name="Zhu J.-K."/>
            <person name="Zhang H."/>
        </authorList>
    </citation>
    <scope>NUCLEOTIDE SEQUENCE [LARGE SCALE GENOMIC DNA]</scope>
</reference>
<dbReference type="GO" id="GO:0006397">
    <property type="term" value="P:mRNA processing"/>
    <property type="evidence" value="ECO:0007669"/>
    <property type="project" value="UniProtKB-KW"/>
</dbReference>
<dbReference type="SMART" id="SM00360">
    <property type="entry name" value="RRM"/>
    <property type="match status" value="1"/>
</dbReference>
<sequence>MAFKAKYKQLLRFSVGSTADGGGGGGGYGGGGATPQNSPRQGPLPSPRGPPSPPDVECKMPRYNGYCNHDDHSSHIGGRTTLYVGSISPDAREQDLEAAFSIYGRVQRVFLHPENYGFVVFYEPQDANAARRRLNGQEFFGSRISVEFAKENRIPRYDNHHGHDDRYDQYGQQGGNTKLFVGNISRDIQEYHIEGLFSIYGRLRAVQEVLLLSAAITVGHMGTILMIAKLVIGKIGATDAEKRAISAKTTGTVIMTSGGNTVMVVKNCSPEAPVTATALRVPYHGQGSKLNTVVHVMVTTGALVSMAKAMMTHEEIGPFCLGKCIAMNRNSGIGNS</sequence>
<dbReference type="GO" id="GO:0008380">
    <property type="term" value="P:RNA splicing"/>
    <property type="evidence" value="ECO:0007669"/>
    <property type="project" value="UniProtKB-KW"/>
</dbReference>
<dbReference type="InterPro" id="IPR012677">
    <property type="entry name" value="Nucleotide-bd_a/b_plait_sf"/>
</dbReference>
<feature type="region of interest" description="Disordered" evidence="4">
    <location>
        <begin position="16"/>
        <end position="56"/>
    </location>
</feature>
<feature type="compositionally biased region" description="Pro residues" evidence="4">
    <location>
        <begin position="42"/>
        <end position="54"/>
    </location>
</feature>
<name>A0A3L6RAM7_PANMI</name>
<dbReference type="PROSITE" id="PS50102">
    <property type="entry name" value="RRM"/>
    <property type="match status" value="1"/>
</dbReference>
<comment type="caution">
    <text evidence="6">The sequence shown here is derived from an EMBL/GenBank/DDBJ whole genome shotgun (WGS) entry which is preliminary data.</text>
</comment>
<dbReference type="GO" id="GO:0003723">
    <property type="term" value="F:RNA binding"/>
    <property type="evidence" value="ECO:0007669"/>
    <property type="project" value="UniProtKB-UniRule"/>
</dbReference>
<dbReference type="EMBL" id="PQIB02000009">
    <property type="protein sequence ID" value="RLM99633.1"/>
    <property type="molecule type" value="Genomic_DNA"/>
</dbReference>
<dbReference type="PANTHER" id="PTHR23147">
    <property type="entry name" value="SERINE/ARGININE RICH SPLICING FACTOR"/>
    <property type="match status" value="1"/>
</dbReference>